<sequence>MLEWAIIKPRVIELIGEARAARLKEERRVAIVGRLNILAALLKQELRKGHDWPSPIDAALGVPEIRDVLLLPNEAAVDVDTFQFLHKALRAWVPQWREQARRDLANAVHARMRDLNPSTDPSDLAVAALFRCTRCQALESFPQLLSHTFRCERFEGPLQIEGDDIAAAGFPASYSTEGPEDGRWVVRFPRWQACDFRPEVDALRRLVERCGLDPRRATVKDMDSAEARLAVLNNPGQLQVMDWVVALQHCIDAAHHATHEQEYDDPSREISTMPWSEALLAEVNKLVLTPPNLLKEVSALEAVSRKYKEKKILTGTRWICSRCEYSAVTGTEEDVVAHLGKCHDIADPSRMYDYVPTRPSKATRAQLGSTVYLISKDLQEHDENGWRFLGWEDVEAGVSSYCDLSGIQE</sequence>
<evidence type="ECO:0000313" key="1">
    <source>
        <dbReference type="EMBL" id="GJE86574.1"/>
    </source>
</evidence>
<keyword evidence="2" id="KW-1185">Reference proteome</keyword>
<dbReference type="OrthoDB" id="10514386at2759"/>
<name>A0A9P3L9I8_9APHY</name>
<dbReference type="EMBL" id="BPQB01000004">
    <property type="protein sequence ID" value="GJE86574.1"/>
    <property type="molecule type" value="Genomic_DNA"/>
</dbReference>
<organism evidence="1 2">
    <name type="scientific">Phanerochaete sordida</name>
    <dbReference type="NCBI Taxonomy" id="48140"/>
    <lineage>
        <taxon>Eukaryota</taxon>
        <taxon>Fungi</taxon>
        <taxon>Dikarya</taxon>
        <taxon>Basidiomycota</taxon>
        <taxon>Agaricomycotina</taxon>
        <taxon>Agaricomycetes</taxon>
        <taxon>Polyporales</taxon>
        <taxon>Phanerochaetaceae</taxon>
        <taxon>Phanerochaete</taxon>
    </lineage>
</organism>
<dbReference type="AlphaFoldDB" id="A0A9P3L9I8"/>
<gene>
    <name evidence="1" type="ORF">PsYK624_026540</name>
</gene>
<reference evidence="1 2" key="1">
    <citation type="submission" date="2021-08" db="EMBL/GenBank/DDBJ databases">
        <title>Draft Genome Sequence of Phanerochaete sordida strain YK-624.</title>
        <authorList>
            <person name="Mori T."/>
            <person name="Dohra H."/>
            <person name="Suzuki T."/>
            <person name="Kawagishi H."/>
            <person name="Hirai H."/>
        </authorList>
    </citation>
    <scope>NUCLEOTIDE SEQUENCE [LARGE SCALE GENOMIC DNA]</scope>
    <source>
        <strain evidence="1 2">YK-624</strain>
    </source>
</reference>
<dbReference type="Proteomes" id="UP000703269">
    <property type="component" value="Unassembled WGS sequence"/>
</dbReference>
<proteinExistence type="predicted"/>
<evidence type="ECO:0000313" key="2">
    <source>
        <dbReference type="Proteomes" id="UP000703269"/>
    </source>
</evidence>
<comment type="caution">
    <text evidence="1">The sequence shown here is derived from an EMBL/GenBank/DDBJ whole genome shotgun (WGS) entry which is preliminary data.</text>
</comment>
<accession>A0A9P3L9I8</accession>
<protein>
    <submittedName>
        <fullName evidence="1">Uncharacterized protein</fullName>
    </submittedName>
</protein>